<accession>A0A0D2AZZ8</accession>
<dbReference type="RefSeq" id="XP_016251093.1">
    <property type="nucleotide sequence ID" value="XM_016389191.1"/>
</dbReference>
<proteinExistence type="predicted"/>
<gene>
    <name evidence="1" type="ORF">PV07_02569</name>
</gene>
<organism evidence="1 2">
    <name type="scientific">Cladophialophora immunda</name>
    <dbReference type="NCBI Taxonomy" id="569365"/>
    <lineage>
        <taxon>Eukaryota</taxon>
        <taxon>Fungi</taxon>
        <taxon>Dikarya</taxon>
        <taxon>Ascomycota</taxon>
        <taxon>Pezizomycotina</taxon>
        <taxon>Eurotiomycetes</taxon>
        <taxon>Chaetothyriomycetidae</taxon>
        <taxon>Chaetothyriales</taxon>
        <taxon>Herpotrichiellaceae</taxon>
        <taxon>Cladophialophora</taxon>
    </lineage>
</organism>
<evidence type="ECO:0000313" key="1">
    <source>
        <dbReference type="EMBL" id="KIW30877.1"/>
    </source>
</evidence>
<reference evidence="1 2" key="1">
    <citation type="submission" date="2015-01" db="EMBL/GenBank/DDBJ databases">
        <title>The Genome Sequence of Cladophialophora immunda CBS83496.</title>
        <authorList>
            <consortium name="The Broad Institute Genomics Platform"/>
            <person name="Cuomo C."/>
            <person name="de Hoog S."/>
            <person name="Gorbushina A."/>
            <person name="Stielow B."/>
            <person name="Teixiera M."/>
            <person name="Abouelleil A."/>
            <person name="Chapman S.B."/>
            <person name="Priest M."/>
            <person name="Young S.K."/>
            <person name="Wortman J."/>
            <person name="Nusbaum C."/>
            <person name="Birren B."/>
        </authorList>
    </citation>
    <scope>NUCLEOTIDE SEQUENCE [LARGE SCALE GENOMIC DNA]</scope>
    <source>
        <strain evidence="1 2">CBS 83496</strain>
    </source>
</reference>
<dbReference type="VEuPathDB" id="FungiDB:PV07_02569"/>
<dbReference type="HOGENOM" id="CLU_1722162_0_0_1"/>
<sequence>MRAICSDMLFLTPLPDLAFPITATQTEPFLKKVPDPPCEPSLLRLALLLSWSIPGFVIVSPCVVAITCRSDGVGFLEPSQHRANGHGLLHTWSTPWMGFMCESGRLPLLPLASFCWPEDMLVSEAWVIRGSFDSTFPQSAFRGCISKGCDFE</sequence>
<dbReference type="GeneID" id="27341763"/>
<dbReference type="AlphaFoldDB" id="A0A0D2AZZ8"/>
<keyword evidence="2" id="KW-1185">Reference proteome</keyword>
<protein>
    <submittedName>
        <fullName evidence="1">Uncharacterized protein</fullName>
    </submittedName>
</protein>
<dbReference type="EMBL" id="KN847041">
    <property type="protein sequence ID" value="KIW30877.1"/>
    <property type="molecule type" value="Genomic_DNA"/>
</dbReference>
<evidence type="ECO:0000313" key="2">
    <source>
        <dbReference type="Proteomes" id="UP000054466"/>
    </source>
</evidence>
<dbReference type="Proteomes" id="UP000054466">
    <property type="component" value="Unassembled WGS sequence"/>
</dbReference>
<name>A0A0D2AZZ8_9EURO</name>